<dbReference type="PROSITE" id="PS51180">
    <property type="entry name" value="BRO1"/>
    <property type="match status" value="1"/>
</dbReference>
<name>A0AAV1CLM0_OLDCO</name>
<feature type="domain" description="BRO1" evidence="2">
    <location>
        <begin position="1"/>
        <end position="378"/>
    </location>
</feature>
<dbReference type="PANTHER" id="PTHR23032:SF20">
    <property type="entry name" value="ENDOSOMAL TARGETING BRO1-LIKE DOMAIN-CONTAINING PROTEIN"/>
    <property type="match status" value="1"/>
</dbReference>
<sequence>MMIHYSLSKLRTKQVTFHQVFAASDSKTLEELKDLSSKRRAIQESMDESSSITDAIAREMSGGLTSRLERDIQKLEHYLPLLENLVWEVTLILSNPPMPRLISELKLRWTSSLTSSPILHSKCFKYYQINDLRFEYGMVLFLYSTLLRANGIENLPKDLALSATLLRKAAGVYQYLAQQILPALNTAKATERPPESISSVSSVMSLVCLAEAQAATARKAEEKGNSVSLLAKLHCGVRDLLDEASGILHSAKKECKNISSHLADFIGTAQVLHNLKSHKYLAESLQNEGKIGVAIGVLHRAIKDVGKNSPKDDSWRAVYKHLIQETVELKRKYEHENEFVWHQRIPIPDDLPSPESVKLVSAISYQSNRVEQRLHFKT</sequence>
<evidence type="ECO:0000313" key="4">
    <source>
        <dbReference type="Proteomes" id="UP001161247"/>
    </source>
</evidence>
<reference evidence="3" key="1">
    <citation type="submission" date="2023-03" db="EMBL/GenBank/DDBJ databases">
        <authorList>
            <person name="Julca I."/>
        </authorList>
    </citation>
    <scope>NUCLEOTIDE SEQUENCE</scope>
</reference>
<dbReference type="PANTHER" id="PTHR23032">
    <property type="entry name" value="BRO1 DOMAIN-CONTAINING PROTEIN BROX"/>
    <property type="match status" value="1"/>
</dbReference>
<dbReference type="InterPro" id="IPR038499">
    <property type="entry name" value="BRO1_sf"/>
</dbReference>
<evidence type="ECO:0000259" key="2">
    <source>
        <dbReference type="PROSITE" id="PS51180"/>
    </source>
</evidence>
<dbReference type="CDD" id="cd09247">
    <property type="entry name" value="BRO1_Alix_like_2"/>
    <property type="match status" value="1"/>
</dbReference>
<proteinExistence type="inferred from homology"/>
<dbReference type="SMART" id="SM01041">
    <property type="entry name" value="BRO1"/>
    <property type="match status" value="1"/>
</dbReference>
<dbReference type="InterPro" id="IPR004328">
    <property type="entry name" value="BRO1_dom"/>
</dbReference>
<dbReference type="Proteomes" id="UP001161247">
    <property type="component" value="Chromosome 2"/>
</dbReference>
<organism evidence="3 4">
    <name type="scientific">Oldenlandia corymbosa var. corymbosa</name>
    <dbReference type="NCBI Taxonomy" id="529605"/>
    <lineage>
        <taxon>Eukaryota</taxon>
        <taxon>Viridiplantae</taxon>
        <taxon>Streptophyta</taxon>
        <taxon>Embryophyta</taxon>
        <taxon>Tracheophyta</taxon>
        <taxon>Spermatophyta</taxon>
        <taxon>Magnoliopsida</taxon>
        <taxon>eudicotyledons</taxon>
        <taxon>Gunneridae</taxon>
        <taxon>Pentapetalae</taxon>
        <taxon>asterids</taxon>
        <taxon>lamiids</taxon>
        <taxon>Gentianales</taxon>
        <taxon>Rubiaceae</taxon>
        <taxon>Rubioideae</taxon>
        <taxon>Spermacoceae</taxon>
        <taxon>Hedyotis-Oldenlandia complex</taxon>
        <taxon>Oldenlandia</taxon>
    </lineage>
</organism>
<dbReference type="AlphaFoldDB" id="A0AAV1CLM0"/>
<evidence type="ECO:0000313" key="3">
    <source>
        <dbReference type="EMBL" id="CAI9096271.1"/>
    </source>
</evidence>
<protein>
    <submittedName>
        <fullName evidence="3">OLC1v1032372C1</fullName>
    </submittedName>
</protein>
<comment type="similarity">
    <text evidence="1">Belongs to the BROX family.</text>
</comment>
<accession>A0AAV1CLM0</accession>
<gene>
    <name evidence="3" type="ORF">OLC1_LOCUS7064</name>
</gene>
<dbReference type="InterPro" id="IPR038898">
    <property type="entry name" value="BROX"/>
</dbReference>
<dbReference type="Gene3D" id="1.25.40.280">
    <property type="entry name" value="alix/aip1 like domains"/>
    <property type="match status" value="1"/>
</dbReference>
<evidence type="ECO:0000256" key="1">
    <source>
        <dbReference type="ARBA" id="ARBA00008901"/>
    </source>
</evidence>
<dbReference type="EMBL" id="OX459119">
    <property type="protein sequence ID" value="CAI9096271.1"/>
    <property type="molecule type" value="Genomic_DNA"/>
</dbReference>
<keyword evidence="4" id="KW-1185">Reference proteome</keyword>
<dbReference type="Pfam" id="PF03097">
    <property type="entry name" value="BRO1"/>
    <property type="match status" value="1"/>
</dbReference>